<evidence type="ECO:0000256" key="4">
    <source>
        <dbReference type="ARBA" id="ARBA00023242"/>
    </source>
</evidence>
<reference evidence="8" key="2">
    <citation type="submission" date="2025-08" db="UniProtKB">
        <authorList>
            <consortium name="RefSeq"/>
        </authorList>
    </citation>
    <scope>IDENTIFICATION</scope>
    <source>
        <tissue evidence="8">Leaves</tissue>
    </source>
</reference>
<keyword evidence="7" id="KW-1185">Reference proteome</keyword>
<dbReference type="AlphaFoldDB" id="A0A6P6TPQ4"/>
<dbReference type="Proteomes" id="UP001652660">
    <property type="component" value="Chromosome 8e"/>
</dbReference>
<name>A0A6P6TPQ4_COFAR</name>
<dbReference type="OrthoDB" id="1883654at2759"/>
<dbReference type="PANTHER" id="PTHR46196:SF2">
    <property type="entry name" value="TRANSCRIPTION FACTOR BHLH157"/>
    <property type="match status" value="1"/>
</dbReference>
<evidence type="ECO:0000313" key="8">
    <source>
        <dbReference type="RefSeq" id="XP_027079576.2"/>
    </source>
</evidence>
<evidence type="ECO:0000313" key="7">
    <source>
        <dbReference type="Proteomes" id="UP001652660"/>
    </source>
</evidence>
<keyword evidence="2" id="KW-0805">Transcription regulation</keyword>
<feature type="region of interest" description="Disordered" evidence="5">
    <location>
        <begin position="607"/>
        <end position="630"/>
    </location>
</feature>
<dbReference type="InterPro" id="IPR043561">
    <property type="entry name" value="LHW-like"/>
</dbReference>
<evidence type="ECO:0000256" key="5">
    <source>
        <dbReference type="SAM" id="MobiDB-lite"/>
    </source>
</evidence>
<feature type="region of interest" description="Disordered" evidence="5">
    <location>
        <begin position="435"/>
        <end position="457"/>
    </location>
</feature>
<proteinExistence type="predicted"/>
<dbReference type="Pfam" id="PF14215">
    <property type="entry name" value="bHLH-MYC_N"/>
    <property type="match status" value="1"/>
</dbReference>
<evidence type="ECO:0000256" key="2">
    <source>
        <dbReference type="ARBA" id="ARBA00023015"/>
    </source>
</evidence>
<dbReference type="SUPFAM" id="SSF47459">
    <property type="entry name" value="HLH, helix-loop-helix DNA-binding domain"/>
    <property type="match status" value="1"/>
</dbReference>
<feature type="compositionally biased region" description="Basic residues" evidence="5">
    <location>
        <begin position="613"/>
        <end position="624"/>
    </location>
</feature>
<dbReference type="PROSITE" id="PS50888">
    <property type="entry name" value="BHLH"/>
    <property type="match status" value="1"/>
</dbReference>
<feature type="domain" description="BHLH" evidence="6">
    <location>
        <begin position="616"/>
        <end position="665"/>
    </location>
</feature>
<dbReference type="GO" id="GO:0046983">
    <property type="term" value="F:protein dimerization activity"/>
    <property type="evidence" value="ECO:0007669"/>
    <property type="project" value="InterPro"/>
</dbReference>
<organism evidence="7 8">
    <name type="scientific">Coffea arabica</name>
    <name type="common">Arabian coffee</name>
    <dbReference type="NCBI Taxonomy" id="13443"/>
    <lineage>
        <taxon>Eukaryota</taxon>
        <taxon>Viridiplantae</taxon>
        <taxon>Streptophyta</taxon>
        <taxon>Embryophyta</taxon>
        <taxon>Tracheophyta</taxon>
        <taxon>Spermatophyta</taxon>
        <taxon>Magnoliopsida</taxon>
        <taxon>eudicotyledons</taxon>
        <taxon>Gunneridae</taxon>
        <taxon>Pentapetalae</taxon>
        <taxon>asterids</taxon>
        <taxon>lamiids</taxon>
        <taxon>Gentianales</taxon>
        <taxon>Rubiaceae</taxon>
        <taxon>Ixoroideae</taxon>
        <taxon>Gardenieae complex</taxon>
        <taxon>Bertiereae - Coffeeae clade</taxon>
        <taxon>Coffeeae</taxon>
        <taxon>Coffea</taxon>
    </lineage>
</organism>
<dbReference type="PANTHER" id="PTHR46196">
    <property type="entry name" value="TRANSCRIPTION FACTOR BHLH155-LIKE ISOFORM X1-RELATED"/>
    <property type="match status" value="1"/>
</dbReference>
<dbReference type="InterPro" id="IPR036638">
    <property type="entry name" value="HLH_DNA-bd_sf"/>
</dbReference>
<comment type="subcellular location">
    <subcellularLocation>
        <location evidence="1">Nucleus</location>
    </subcellularLocation>
</comment>
<dbReference type="GO" id="GO:0003700">
    <property type="term" value="F:DNA-binding transcription factor activity"/>
    <property type="evidence" value="ECO:0007669"/>
    <property type="project" value="InterPro"/>
</dbReference>
<gene>
    <name evidence="8" type="primary">LOC113702663</name>
</gene>
<evidence type="ECO:0000256" key="3">
    <source>
        <dbReference type="ARBA" id="ARBA00023163"/>
    </source>
</evidence>
<accession>A0A6P6TPQ4</accession>
<evidence type="ECO:0000256" key="1">
    <source>
        <dbReference type="ARBA" id="ARBA00004123"/>
    </source>
</evidence>
<dbReference type="RefSeq" id="XP_027079576.2">
    <property type="nucleotide sequence ID" value="XM_027223775.2"/>
</dbReference>
<dbReference type="GeneID" id="113702663"/>
<dbReference type="Pfam" id="PF23176">
    <property type="entry name" value="bHLH_LHW"/>
    <property type="match status" value="1"/>
</dbReference>
<protein>
    <submittedName>
        <fullName evidence="8">Transcription factor bHLH157-like</fullName>
    </submittedName>
</protein>
<dbReference type="GO" id="GO:0005634">
    <property type="term" value="C:nucleus"/>
    <property type="evidence" value="ECO:0007669"/>
    <property type="project" value="UniProtKB-SubCell"/>
</dbReference>
<reference evidence="7" key="1">
    <citation type="journal article" date="2025" name="Foods">
        <title>Unveiling the Microbial Signatures of Arabica Coffee Cherries: Insights into Ripeness Specific Diversity, Functional Traits, and Implications for Quality and Safety.</title>
        <authorList>
            <consortium name="RefSeq"/>
            <person name="Tenea G.N."/>
            <person name="Cifuentes V."/>
            <person name="Reyes P."/>
            <person name="Cevallos-Vallejos M."/>
        </authorList>
    </citation>
    <scope>NUCLEOTIDE SEQUENCE [LARGE SCALE GENOMIC DNA]</scope>
</reference>
<dbReference type="InterPro" id="IPR011598">
    <property type="entry name" value="bHLH_dom"/>
</dbReference>
<keyword evidence="4" id="KW-0539">Nucleus</keyword>
<sequence length="831" mass="92135">MGDSIVKEILESLSCNNGWSYGAFWGFDQKNSLLLTLQDVYCEEHLGVVIDDMLVQVHMLGQGVIGQSAFTKNHRWMISDSHSGKLSPSGSLQNSDALQDYSAFHCQFSNGIKTIVVISVEPLGVVQFGSTQKLAERLEFVTQTRDLFQSIEILQGLALSEIEPLSLQNDAWEASGLFASLISCQSPHSATPAFQHGDSCADLIEKDCLLENITLSFPSTSDCETTGPLATASSLCDNRLRFPSTVAHVDSNGNKSNVSPQQSLMESCSLFEHSASQGPFNCSWTDYDIQESSIFNLMCNLESFIDMPKTSQQLCENKMSNQNHGLWFHSAEDQLQRPSNLCTFEELLPEIEFAKSVSKHCMNDDLFQWFSPMTDENNDIMEAKLKSDPSGTSEVISLSSNSKGHHVPTNLILDNQPSTSVQSSVTNAINSAEKEKGSGIFGNDMRSDCPRVDMGSKNPGDWEDVMRSMDISGHLHFCASSSDCMSEQYLESKLRTSNTLFSQLGLYQRLDAIGRGSCSVANSDFRDEWSSTAKRRKIESPLLSSNEVSCLPEFVGTVNSLQPVHHLNSTSNFESKDKVIRKKEAGSCNDDNCSIIAEDTVLSPKKLEPPAKTIKKKAKPGTKPRPRDRQQIHDRLLELRDLIPNGEKMSIDRLLHLTIKHLLFLQCVTRHAKRFVQTDELKSGTVGNGYPNSGNGVTWACEVGDQTMFCPLIVEDLSIPGQMLIEILCEEQGFFLEIVDIIRGFGLTVLKGVMEVRETKIWARFNVEAEENRLHVTRHEIFSSLVQLLQLTGSTRIRESDQLDNVMDGGAAFLKSCQQSALQLVSAQVDA</sequence>
<dbReference type="InterPro" id="IPR025610">
    <property type="entry name" value="MYC/MYB_N"/>
</dbReference>
<keyword evidence="3" id="KW-0804">Transcription</keyword>
<evidence type="ECO:0000259" key="6">
    <source>
        <dbReference type="PROSITE" id="PS50888"/>
    </source>
</evidence>